<feature type="compositionally biased region" description="Gly residues" evidence="2">
    <location>
        <begin position="233"/>
        <end position="254"/>
    </location>
</feature>
<keyword evidence="4" id="KW-1185">Reference proteome</keyword>
<feature type="compositionally biased region" description="Pro residues" evidence="2">
    <location>
        <begin position="133"/>
        <end position="142"/>
    </location>
</feature>
<proteinExistence type="predicted"/>
<feature type="coiled-coil region" evidence="1">
    <location>
        <begin position="44"/>
        <end position="110"/>
    </location>
</feature>
<feature type="compositionally biased region" description="Pro residues" evidence="2">
    <location>
        <begin position="285"/>
        <end position="297"/>
    </location>
</feature>
<dbReference type="AlphaFoldDB" id="A0A835SHY2"/>
<evidence type="ECO:0000313" key="4">
    <source>
        <dbReference type="Proteomes" id="UP000613740"/>
    </source>
</evidence>
<evidence type="ECO:0000313" key="3">
    <source>
        <dbReference type="EMBL" id="KAG2425881.1"/>
    </source>
</evidence>
<feature type="compositionally biased region" description="Basic and acidic residues" evidence="2">
    <location>
        <begin position="187"/>
        <end position="200"/>
    </location>
</feature>
<dbReference type="EMBL" id="JAEHOD010000112">
    <property type="protein sequence ID" value="KAG2425881.1"/>
    <property type="molecule type" value="Genomic_DNA"/>
</dbReference>
<gene>
    <name evidence="3" type="ORF">HYH02_014944</name>
</gene>
<name>A0A835SHY2_9CHLO</name>
<comment type="caution">
    <text evidence="3">The sequence shown here is derived from an EMBL/GenBank/DDBJ whole genome shotgun (WGS) entry which is preliminary data.</text>
</comment>
<feature type="compositionally biased region" description="Low complexity" evidence="2">
    <location>
        <begin position="174"/>
        <end position="184"/>
    </location>
</feature>
<sequence length="297" mass="30793">MNELYGSVASTASQGQEAETALYEGLFAGSVQAASGDTYLQHKVNELEELLREKTAEAASLRDKLNARDQQISDLTAERDTLLRNISVLFNTAKEEMARKLAEIAQLRVELNGGQSGLPPCSGQGSRQLSSAPPRPALPPPVHQNTDTGRHTQQQQQQQRDRLGPGWGRGTSDGPLGPGSLSVGGKRGRDGTLEPERDGATRLPDSTPRGSSGGGSYGGGSTGSYASSSGNYVSGGGGYGGGSGGCAGGSGGHGPSDDAAAKRQRYGGPNGPQIPFPIMASQPPQCQPPPYPQARYF</sequence>
<organism evidence="3 4">
    <name type="scientific">Chlamydomonas schloesseri</name>
    <dbReference type="NCBI Taxonomy" id="2026947"/>
    <lineage>
        <taxon>Eukaryota</taxon>
        <taxon>Viridiplantae</taxon>
        <taxon>Chlorophyta</taxon>
        <taxon>core chlorophytes</taxon>
        <taxon>Chlorophyceae</taxon>
        <taxon>CS clade</taxon>
        <taxon>Chlamydomonadales</taxon>
        <taxon>Chlamydomonadaceae</taxon>
        <taxon>Chlamydomonas</taxon>
    </lineage>
</organism>
<feature type="compositionally biased region" description="Low complexity" evidence="2">
    <location>
        <begin position="223"/>
        <end position="232"/>
    </location>
</feature>
<dbReference type="Proteomes" id="UP000613740">
    <property type="component" value="Unassembled WGS sequence"/>
</dbReference>
<evidence type="ECO:0000256" key="2">
    <source>
        <dbReference type="SAM" id="MobiDB-lite"/>
    </source>
</evidence>
<accession>A0A835SHY2</accession>
<dbReference type="OrthoDB" id="549930at2759"/>
<keyword evidence="1" id="KW-0175">Coiled coil</keyword>
<reference evidence="3" key="1">
    <citation type="journal article" date="2020" name="bioRxiv">
        <title>Comparative genomics of Chlamydomonas.</title>
        <authorList>
            <person name="Craig R.J."/>
            <person name="Hasan A.R."/>
            <person name="Ness R.W."/>
            <person name="Keightley P.D."/>
        </authorList>
    </citation>
    <scope>NUCLEOTIDE SEQUENCE</scope>
    <source>
        <strain evidence="3">CCAP 11/173</strain>
    </source>
</reference>
<evidence type="ECO:0000256" key="1">
    <source>
        <dbReference type="SAM" id="Coils"/>
    </source>
</evidence>
<protein>
    <submittedName>
        <fullName evidence="3">Uncharacterized protein</fullName>
    </submittedName>
</protein>
<feature type="compositionally biased region" description="Gly residues" evidence="2">
    <location>
        <begin position="211"/>
        <end position="222"/>
    </location>
</feature>
<feature type="region of interest" description="Disordered" evidence="2">
    <location>
        <begin position="115"/>
        <end position="297"/>
    </location>
</feature>